<reference evidence="1 2" key="1">
    <citation type="submission" date="2020-12" db="EMBL/GenBank/DDBJ databases">
        <title>FDA dAtabase for Regulatory Grade micrObial Sequences (FDA-ARGOS): Supporting development and validation of Infectious Disease Dx tests.</title>
        <authorList>
            <person name="Sproer C."/>
            <person name="Gronow S."/>
            <person name="Severitt S."/>
            <person name="Schroder I."/>
            <person name="Tallon L."/>
            <person name="Sadzewicz L."/>
            <person name="Zhao X."/>
            <person name="Boylan J."/>
            <person name="Ott S."/>
            <person name="Bowen H."/>
            <person name="Vavikolanu K."/>
            <person name="Mehta A."/>
            <person name="Aluvathingal J."/>
            <person name="Nadendla S."/>
            <person name="Lowell S."/>
            <person name="Myers T."/>
            <person name="Yan Y."/>
            <person name="Sichtig H."/>
        </authorList>
    </citation>
    <scope>NUCLEOTIDE SEQUENCE [LARGE SCALE GENOMIC DNA]</scope>
    <source>
        <strain evidence="1 2">FDAARGOS_909</strain>
    </source>
</reference>
<proteinExistence type="predicted"/>
<protein>
    <submittedName>
        <fullName evidence="1">Uncharacterized protein</fullName>
    </submittedName>
</protein>
<organism evidence="1 2">
    <name type="scientific">Delftia acidovorans</name>
    <name type="common">Pseudomonas acidovorans</name>
    <name type="synonym">Comamonas acidovorans</name>
    <dbReference type="NCBI Taxonomy" id="80866"/>
    <lineage>
        <taxon>Bacteria</taxon>
        <taxon>Pseudomonadati</taxon>
        <taxon>Pseudomonadota</taxon>
        <taxon>Betaproteobacteria</taxon>
        <taxon>Burkholderiales</taxon>
        <taxon>Comamonadaceae</taxon>
        <taxon>Delftia</taxon>
    </lineage>
</organism>
<dbReference type="AlphaFoldDB" id="A0A7T2W028"/>
<dbReference type="Proteomes" id="UP000594778">
    <property type="component" value="Chromosome"/>
</dbReference>
<evidence type="ECO:0000313" key="2">
    <source>
        <dbReference type="Proteomes" id="UP000594778"/>
    </source>
</evidence>
<evidence type="ECO:0000313" key="1">
    <source>
        <dbReference type="EMBL" id="QPS07700.1"/>
    </source>
</evidence>
<dbReference type="EMBL" id="CP065668">
    <property type="protein sequence ID" value="QPS07700.1"/>
    <property type="molecule type" value="Genomic_DNA"/>
</dbReference>
<sequence length="84" mass="10112">MAVLGNTRDLQRRPLDYGIFKRLQNNWLRQNVELNIYFRQIPGYIRKSQPCEYLAFFWRKLKYKLSLTNANSLLHCRIGMSSIM</sequence>
<dbReference type="RefSeq" id="WP_197955199.1">
    <property type="nucleotide sequence ID" value="NZ_CP065668.1"/>
</dbReference>
<name>A0A7T2W028_DELAC</name>
<gene>
    <name evidence="1" type="ORF">I6G66_26050</name>
</gene>
<accession>A0A7T2W028</accession>